<comment type="subcellular location">
    <subcellularLocation>
        <location evidence="1">Nucleus</location>
    </subcellularLocation>
</comment>
<evidence type="ECO:0000256" key="1">
    <source>
        <dbReference type="ARBA" id="ARBA00004123"/>
    </source>
</evidence>
<dbReference type="AlphaFoldDB" id="A0A3Q0IL37"/>
<dbReference type="GO" id="GO:0071031">
    <property type="term" value="P:nuclear mRNA surveillance of mRNA 3'-end processing"/>
    <property type="evidence" value="ECO:0007669"/>
    <property type="project" value="TreeGrafter"/>
</dbReference>
<evidence type="ECO:0000313" key="7">
    <source>
        <dbReference type="Proteomes" id="UP000079169"/>
    </source>
</evidence>
<evidence type="ECO:0000256" key="6">
    <source>
        <dbReference type="ARBA" id="ARBA00023242"/>
    </source>
</evidence>
<dbReference type="PANTHER" id="PTHR46543:SF1">
    <property type="entry name" value="ZINC FINGER CCHC DOMAIN-CONTAINING PROTEIN 7"/>
    <property type="match status" value="1"/>
</dbReference>
<reference evidence="8" key="1">
    <citation type="submission" date="2025-08" db="UniProtKB">
        <authorList>
            <consortium name="RefSeq"/>
        </authorList>
    </citation>
    <scope>IDENTIFICATION</scope>
</reference>
<keyword evidence="2" id="KW-0479">Metal-binding</keyword>
<keyword evidence="7" id="KW-1185">Reference proteome</keyword>
<keyword evidence="5" id="KW-0862">Zinc</keyword>
<keyword evidence="4" id="KW-0863">Zinc-finger</keyword>
<dbReference type="GO" id="GO:0071038">
    <property type="term" value="P:TRAMP-dependent tRNA surveillance pathway"/>
    <property type="evidence" value="ECO:0007669"/>
    <property type="project" value="TreeGrafter"/>
</dbReference>
<name>A0A3Q0IL37_DIACI</name>
<dbReference type="GO" id="GO:0003723">
    <property type="term" value="F:RNA binding"/>
    <property type="evidence" value="ECO:0007669"/>
    <property type="project" value="TreeGrafter"/>
</dbReference>
<dbReference type="GO" id="GO:0071035">
    <property type="term" value="P:nuclear polyadenylation-dependent rRNA catabolic process"/>
    <property type="evidence" value="ECO:0007669"/>
    <property type="project" value="TreeGrafter"/>
</dbReference>
<dbReference type="PANTHER" id="PTHR46543">
    <property type="entry name" value="ZINC FINGER CCHC DOMAIN-CONTAINING PROTEIN 7"/>
    <property type="match status" value="1"/>
</dbReference>
<protein>
    <submittedName>
        <fullName evidence="8">Protein AIR2-like</fullName>
    </submittedName>
</protein>
<dbReference type="InterPro" id="IPR051644">
    <property type="entry name" value="TRAMP_AT-DNA-binding"/>
</dbReference>
<keyword evidence="6" id="KW-0539">Nucleus</keyword>
<evidence type="ECO:0000313" key="8">
    <source>
        <dbReference type="RefSeq" id="XP_026676902.1"/>
    </source>
</evidence>
<gene>
    <name evidence="8" type="primary">LOC113466039</name>
</gene>
<dbReference type="GO" id="GO:0008270">
    <property type="term" value="F:zinc ion binding"/>
    <property type="evidence" value="ECO:0007669"/>
    <property type="project" value="UniProtKB-KW"/>
</dbReference>
<dbReference type="GeneID" id="113466039"/>
<dbReference type="KEGG" id="dci:113466039"/>
<dbReference type="STRING" id="121845.A0A3Q0IL37"/>
<proteinExistence type="predicted"/>
<evidence type="ECO:0000256" key="5">
    <source>
        <dbReference type="ARBA" id="ARBA00022833"/>
    </source>
</evidence>
<dbReference type="RefSeq" id="XP_026676902.1">
    <property type="nucleotide sequence ID" value="XM_026821101.1"/>
</dbReference>
<dbReference type="Gene3D" id="4.10.60.10">
    <property type="entry name" value="Zinc finger, CCHC-type"/>
    <property type="match status" value="1"/>
</dbReference>
<accession>A0A3Q0IL37</accession>
<dbReference type="GO" id="GO:0071036">
    <property type="term" value="P:nuclear polyadenylation-dependent snoRNA catabolic process"/>
    <property type="evidence" value="ECO:0007669"/>
    <property type="project" value="TreeGrafter"/>
</dbReference>
<dbReference type="GO" id="GO:0071039">
    <property type="term" value="P:nuclear polyadenylation-dependent CUT catabolic process"/>
    <property type="evidence" value="ECO:0007669"/>
    <property type="project" value="TreeGrafter"/>
</dbReference>
<organism evidence="7 8">
    <name type="scientific">Diaphorina citri</name>
    <name type="common">Asian citrus psyllid</name>
    <dbReference type="NCBI Taxonomy" id="121845"/>
    <lineage>
        <taxon>Eukaryota</taxon>
        <taxon>Metazoa</taxon>
        <taxon>Ecdysozoa</taxon>
        <taxon>Arthropoda</taxon>
        <taxon>Hexapoda</taxon>
        <taxon>Insecta</taxon>
        <taxon>Pterygota</taxon>
        <taxon>Neoptera</taxon>
        <taxon>Paraneoptera</taxon>
        <taxon>Hemiptera</taxon>
        <taxon>Sternorrhyncha</taxon>
        <taxon>Psylloidea</taxon>
        <taxon>Psyllidae</taxon>
        <taxon>Diaphorininae</taxon>
        <taxon>Diaphorina</taxon>
    </lineage>
</organism>
<dbReference type="Proteomes" id="UP000079169">
    <property type="component" value="Unplaced"/>
</dbReference>
<dbReference type="GO" id="GO:0071037">
    <property type="term" value="P:nuclear polyadenylation-dependent snRNA catabolic process"/>
    <property type="evidence" value="ECO:0007669"/>
    <property type="project" value="TreeGrafter"/>
</dbReference>
<evidence type="ECO:0000256" key="2">
    <source>
        <dbReference type="ARBA" id="ARBA00022723"/>
    </source>
</evidence>
<evidence type="ECO:0000256" key="4">
    <source>
        <dbReference type="ARBA" id="ARBA00022771"/>
    </source>
</evidence>
<dbReference type="PaxDb" id="121845-A0A3Q0IL37"/>
<dbReference type="GO" id="GO:0031499">
    <property type="term" value="C:TRAMP complex"/>
    <property type="evidence" value="ECO:0007669"/>
    <property type="project" value="TreeGrafter"/>
</dbReference>
<keyword evidence="3" id="KW-0677">Repeat</keyword>
<evidence type="ECO:0000256" key="3">
    <source>
        <dbReference type="ARBA" id="ARBA00022737"/>
    </source>
</evidence>
<sequence length="103" mass="11656">MCGETGHAPDRCPDAQCLNCGKKTDEYLFNCEECDQKVVLKIKCDVCHRLYHTNDLCPHLWRSMEFTTRKGKLKVLPMSAGPSSNTKYCSNCAGRGHLIEDFL</sequence>